<comment type="catalytic activity">
    <reaction evidence="1">
        <text>ATP + protein L-histidine = ADP + protein N-phospho-L-histidine.</text>
        <dbReference type="EC" id="2.7.13.3"/>
    </reaction>
</comment>
<evidence type="ECO:0000259" key="20">
    <source>
        <dbReference type="PROSITE" id="PS50113"/>
    </source>
</evidence>
<feature type="domain" description="Response regulatory" evidence="18">
    <location>
        <begin position="782"/>
        <end position="899"/>
    </location>
</feature>
<evidence type="ECO:0000313" key="22">
    <source>
        <dbReference type="Proteomes" id="UP000280346"/>
    </source>
</evidence>
<feature type="domain" description="PAS" evidence="19">
    <location>
        <begin position="255"/>
        <end position="303"/>
    </location>
</feature>
<evidence type="ECO:0000256" key="5">
    <source>
        <dbReference type="ARBA" id="ARBA00022553"/>
    </source>
</evidence>
<dbReference type="InterPro" id="IPR000700">
    <property type="entry name" value="PAS-assoc_C"/>
</dbReference>
<keyword evidence="10" id="KW-0067">ATP-binding</keyword>
<dbReference type="SMART" id="SM00388">
    <property type="entry name" value="HisKA"/>
    <property type="match status" value="1"/>
</dbReference>
<dbReference type="SUPFAM" id="SSF47226">
    <property type="entry name" value="Histidine-containing phosphotransfer domain, HPT domain"/>
    <property type="match status" value="1"/>
</dbReference>
<dbReference type="InterPro" id="IPR003594">
    <property type="entry name" value="HATPase_dom"/>
</dbReference>
<name>A0A433IZN9_9PROT</name>
<dbReference type="GO" id="GO:0005886">
    <property type="term" value="C:plasma membrane"/>
    <property type="evidence" value="ECO:0007669"/>
    <property type="project" value="UniProtKB-SubCell"/>
</dbReference>
<comment type="subunit">
    <text evidence="14">At low DSF concentrations, interacts with RpfF.</text>
</comment>
<keyword evidence="7" id="KW-0812">Transmembrane</keyword>
<dbReference type="CDD" id="cd16922">
    <property type="entry name" value="HATPase_EvgS-ArcB-TorS-like"/>
    <property type="match status" value="1"/>
</dbReference>
<evidence type="ECO:0000259" key="19">
    <source>
        <dbReference type="PROSITE" id="PS50112"/>
    </source>
</evidence>
<dbReference type="InterPro" id="IPR036890">
    <property type="entry name" value="HATPase_C_sf"/>
</dbReference>
<dbReference type="Pfam" id="PF00072">
    <property type="entry name" value="Response_reg"/>
    <property type="match status" value="1"/>
</dbReference>
<evidence type="ECO:0000256" key="1">
    <source>
        <dbReference type="ARBA" id="ARBA00000085"/>
    </source>
</evidence>
<keyword evidence="13" id="KW-0472">Membrane</keyword>
<evidence type="ECO:0000256" key="15">
    <source>
        <dbReference type="ARBA" id="ARBA00068150"/>
    </source>
</evidence>
<dbReference type="InterPro" id="IPR001610">
    <property type="entry name" value="PAC"/>
</dbReference>
<dbReference type="InterPro" id="IPR035965">
    <property type="entry name" value="PAS-like_dom_sf"/>
</dbReference>
<dbReference type="InterPro" id="IPR004358">
    <property type="entry name" value="Sig_transdc_His_kin-like_C"/>
</dbReference>
<keyword evidence="8" id="KW-0547">Nucleotide-binding</keyword>
<dbReference type="Proteomes" id="UP000280346">
    <property type="component" value="Unassembled WGS sequence"/>
</dbReference>
<dbReference type="OrthoDB" id="7197814at2"/>
<dbReference type="CDD" id="cd17546">
    <property type="entry name" value="REC_hyHK_CKI1_RcsC-like"/>
    <property type="match status" value="1"/>
</dbReference>
<evidence type="ECO:0000256" key="16">
    <source>
        <dbReference type="PROSITE-ProRule" id="PRU00169"/>
    </source>
</evidence>
<evidence type="ECO:0000256" key="9">
    <source>
        <dbReference type="ARBA" id="ARBA00022777"/>
    </source>
</evidence>
<feature type="domain" description="PAC" evidence="20">
    <location>
        <begin position="326"/>
        <end position="377"/>
    </location>
</feature>
<feature type="modified residue" description="4-aspartylphosphate" evidence="16">
    <location>
        <position position="831"/>
    </location>
</feature>
<dbReference type="SUPFAM" id="SSF52172">
    <property type="entry name" value="CheY-like"/>
    <property type="match status" value="2"/>
</dbReference>
<dbReference type="Pfam" id="PF01627">
    <property type="entry name" value="Hpt"/>
    <property type="match status" value="1"/>
</dbReference>
<dbReference type="InterPro" id="IPR003661">
    <property type="entry name" value="HisK_dim/P_dom"/>
</dbReference>
<feature type="domain" description="Response regulatory" evidence="18">
    <location>
        <begin position="632"/>
        <end position="753"/>
    </location>
</feature>
<dbReference type="Gene3D" id="1.20.120.160">
    <property type="entry name" value="HPT domain"/>
    <property type="match status" value="1"/>
</dbReference>
<dbReference type="SMART" id="SM00086">
    <property type="entry name" value="PAC"/>
    <property type="match status" value="1"/>
</dbReference>
<proteinExistence type="predicted"/>
<dbReference type="GO" id="GO:0000155">
    <property type="term" value="F:phosphorelay sensor kinase activity"/>
    <property type="evidence" value="ECO:0007669"/>
    <property type="project" value="InterPro"/>
</dbReference>
<dbReference type="Pfam" id="PF13188">
    <property type="entry name" value="PAS_8"/>
    <property type="match status" value="1"/>
</dbReference>
<dbReference type="PANTHER" id="PTHR45339:SF1">
    <property type="entry name" value="HYBRID SIGNAL TRANSDUCTION HISTIDINE KINASE J"/>
    <property type="match status" value="1"/>
</dbReference>
<dbReference type="Gene3D" id="3.40.50.2300">
    <property type="match status" value="2"/>
</dbReference>
<organism evidence="21 22">
    <name type="scientific">Azospirillum doebereinerae</name>
    <dbReference type="NCBI Taxonomy" id="92933"/>
    <lineage>
        <taxon>Bacteria</taxon>
        <taxon>Pseudomonadati</taxon>
        <taxon>Pseudomonadota</taxon>
        <taxon>Alphaproteobacteria</taxon>
        <taxon>Rhodospirillales</taxon>
        <taxon>Azospirillaceae</taxon>
        <taxon>Azospirillum</taxon>
    </lineage>
</organism>
<keyword evidence="5 16" id="KW-0597">Phosphoprotein</keyword>
<evidence type="ECO:0000259" key="18">
    <source>
        <dbReference type="PROSITE" id="PS50110"/>
    </source>
</evidence>
<dbReference type="AlphaFoldDB" id="A0A433IZN9"/>
<protein>
    <recommendedName>
        <fullName evidence="15">Sensory/regulatory protein RpfC</fullName>
        <ecNumber evidence="3">2.7.13.3</ecNumber>
    </recommendedName>
</protein>
<evidence type="ECO:0000256" key="13">
    <source>
        <dbReference type="ARBA" id="ARBA00023136"/>
    </source>
</evidence>
<dbReference type="SMART" id="SM00387">
    <property type="entry name" value="HATPase_c"/>
    <property type="match status" value="1"/>
</dbReference>
<keyword evidence="9" id="KW-0418">Kinase</keyword>
<dbReference type="EMBL" id="RZIJ01000046">
    <property type="protein sequence ID" value="RUQ61391.1"/>
    <property type="molecule type" value="Genomic_DNA"/>
</dbReference>
<dbReference type="SMART" id="SM00091">
    <property type="entry name" value="PAS"/>
    <property type="match status" value="3"/>
</dbReference>
<evidence type="ECO:0000256" key="12">
    <source>
        <dbReference type="ARBA" id="ARBA00023012"/>
    </source>
</evidence>
<dbReference type="InterPro" id="IPR013656">
    <property type="entry name" value="PAS_4"/>
</dbReference>
<dbReference type="InterPro" id="IPR005467">
    <property type="entry name" value="His_kinase_dom"/>
</dbReference>
<dbReference type="PROSITE" id="PS50110">
    <property type="entry name" value="RESPONSE_REGULATORY"/>
    <property type="match status" value="2"/>
</dbReference>
<dbReference type="PROSITE" id="PS50109">
    <property type="entry name" value="HIS_KIN"/>
    <property type="match status" value="1"/>
</dbReference>
<dbReference type="SUPFAM" id="SSF47384">
    <property type="entry name" value="Homodimeric domain of signal transducing histidine kinase"/>
    <property type="match status" value="1"/>
</dbReference>
<accession>A0A433IZN9</accession>
<dbReference type="Pfam" id="PF08448">
    <property type="entry name" value="PAS_4"/>
    <property type="match status" value="1"/>
</dbReference>
<dbReference type="CDD" id="cd00130">
    <property type="entry name" value="PAS"/>
    <property type="match status" value="1"/>
</dbReference>
<evidence type="ECO:0000256" key="3">
    <source>
        <dbReference type="ARBA" id="ARBA00012438"/>
    </source>
</evidence>
<evidence type="ECO:0000256" key="11">
    <source>
        <dbReference type="ARBA" id="ARBA00022989"/>
    </source>
</evidence>
<dbReference type="PANTHER" id="PTHR45339">
    <property type="entry name" value="HYBRID SIGNAL TRANSDUCTION HISTIDINE KINASE J"/>
    <property type="match status" value="1"/>
</dbReference>
<dbReference type="SMART" id="SM00448">
    <property type="entry name" value="REC"/>
    <property type="match status" value="2"/>
</dbReference>
<sequence length="1045" mass="113045">MRYRMTTLPFDMPTMDRARFSIFNLLPAPIWVFDIERSRIWEANDAALRLWSADDRETLFLRDFSQMSTATVTRLNGCLAEFRAGRAVEDTWTLYPRGEPVLVRCLCRGVLIDGGRLAMLVQGQEVPAEQIDRNALRMVEALRHTSLLVSLYELDGRPVLRNPAAARVYGESMQDGAKTLAGVLLDGERAEAIAAAVATGGGYTGDAMVQTLAGPRRHGMDVRCTCDPVTGRSMLLVSERDITDRWEAESTVSRLYEENRQILEAMPEGVCRLDSDGTITVINRTAAALLEVTVDEAIGRNFLSLVGLGGGNAEPPAAPALLCGPTSNEVEFHLKGGRRLPVRFVVTPVTERHGRAGMVVCFHDISERRAGERALWQAKERAEASERAKMEFLATMSHEIRTPMNGVIGMTGLLLDSALNEEQLYFTRTIRESAESLLTIINDILDFSKLEAGKLDLEVMEFDVAALVESVTDILSPRAEAKGLVLAAQMMPNVPALVRGDPGRLRQVLVNLVGNAVKFTAAGSVSVTVEAMPAPDGDGRLRIEVADTGIGIPEEAQSRLFSMFSQVDASMARRFGGSGLGLAICKRLIQIMNGGIGVRSAAGHGSTFWIEAPFEFVKDRSPHGLDALKGARVLIADSLGPSRDGFRRQLHPWGVTTMECSSPDEVLPVLSAARKSGKPVQAVILDQQFHSCTGLSLARDIRARFAPETLRLVLASSVGMGPLRGEARDAGIDAVLTKPLRQSVLLECLSRLLAGEQCNTVEVSQAPLWTPEPETCGGKRLRLLVAEDNPVNQQVAARILQKYGHRVDVVGDGREAVEAVRRIPYDIVLMDVQMPEMDGLEATAAIRKLPGDQRNVIIVAMTANAMRGDAETCLAAGMNDYVAKPVSCEKLVTVLDVWSTRLSMGQAVATPPSAREPAQPVSAGFVDHAALNELRDALGDDGIEEVVGVFIIDSGGRRRAMQTCRDHRELAKLAHTLRGAAANVCLPALASTSLALEKAANGVAPLIELEQLIEEVEAVYAGSMAEMAALGIQVVTAHRLGTVDS</sequence>
<dbReference type="Pfam" id="PF02518">
    <property type="entry name" value="HATPase_c"/>
    <property type="match status" value="1"/>
</dbReference>
<dbReference type="InterPro" id="IPR036097">
    <property type="entry name" value="HisK_dim/P_sf"/>
</dbReference>
<keyword evidence="22" id="KW-1185">Reference proteome</keyword>
<dbReference type="InterPro" id="IPR008207">
    <property type="entry name" value="Sig_transdc_His_kin_Hpt_dom"/>
</dbReference>
<evidence type="ECO:0000259" key="17">
    <source>
        <dbReference type="PROSITE" id="PS50109"/>
    </source>
</evidence>
<dbReference type="PROSITE" id="PS50112">
    <property type="entry name" value="PAS"/>
    <property type="match status" value="1"/>
</dbReference>
<feature type="modified residue" description="4-aspartylphosphate" evidence="16">
    <location>
        <position position="686"/>
    </location>
</feature>
<dbReference type="Pfam" id="PF00512">
    <property type="entry name" value="HisKA"/>
    <property type="match status" value="1"/>
</dbReference>
<dbReference type="Gene3D" id="1.10.287.130">
    <property type="match status" value="1"/>
</dbReference>
<dbReference type="EC" id="2.7.13.3" evidence="3"/>
<gene>
    <name evidence="21" type="ORF">EJ913_29875</name>
</gene>
<dbReference type="InterPro" id="IPR000014">
    <property type="entry name" value="PAS"/>
</dbReference>
<comment type="subcellular location">
    <subcellularLocation>
        <location evidence="2">Cell membrane</location>
        <topology evidence="2">Multi-pass membrane protein</topology>
    </subcellularLocation>
</comment>
<dbReference type="NCBIfam" id="TIGR00229">
    <property type="entry name" value="sensory_box"/>
    <property type="match status" value="1"/>
</dbReference>
<feature type="domain" description="Histidine kinase" evidence="17">
    <location>
        <begin position="395"/>
        <end position="616"/>
    </location>
</feature>
<dbReference type="CDD" id="cd00082">
    <property type="entry name" value="HisKA"/>
    <property type="match status" value="1"/>
</dbReference>
<dbReference type="Gene3D" id="3.30.565.10">
    <property type="entry name" value="Histidine kinase-like ATPase, C-terminal domain"/>
    <property type="match status" value="1"/>
</dbReference>
<dbReference type="SUPFAM" id="SSF55874">
    <property type="entry name" value="ATPase domain of HSP90 chaperone/DNA topoisomerase II/histidine kinase"/>
    <property type="match status" value="1"/>
</dbReference>
<dbReference type="Gene3D" id="3.30.450.20">
    <property type="entry name" value="PAS domain"/>
    <property type="match status" value="1"/>
</dbReference>
<dbReference type="GO" id="GO:0005524">
    <property type="term" value="F:ATP binding"/>
    <property type="evidence" value="ECO:0007669"/>
    <property type="project" value="UniProtKB-KW"/>
</dbReference>
<reference evidence="21 22" key="1">
    <citation type="submission" date="2018-12" db="EMBL/GenBank/DDBJ databases">
        <authorList>
            <person name="Yang Y."/>
        </authorList>
    </citation>
    <scope>NUCLEOTIDE SEQUENCE [LARGE SCALE GENOMIC DNA]</scope>
    <source>
        <strain evidence="21 22">GSF71</strain>
    </source>
</reference>
<keyword evidence="6" id="KW-0808">Transferase</keyword>
<dbReference type="SUPFAM" id="SSF55785">
    <property type="entry name" value="PYP-like sensor domain (PAS domain)"/>
    <property type="match status" value="1"/>
</dbReference>
<evidence type="ECO:0000313" key="21">
    <source>
        <dbReference type="EMBL" id="RUQ61391.1"/>
    </source>
</evidence>
<evidence type="ECO:0000256" key="14">
    <source>
        <dbReference type="ARBA" id="ARBA00064003"/>
    </source>
</evidence>
<evidence type="ECO:0000256" key="8">
    <source>
        <dbReference type="ARBA" id="ARBA00022741"/>
    </source>
</evidence>
<dbReference type="FunFam" id="3.30.565.10:FF:000010">
    <property type="entry name" value="Sensor histidine kinase RcsC"/>
    <property type="match status" value="1"/>
</dbReference>
<keyword evidence="11" id="KW-1133">Transmembrane helix</keyword>
<evidence type="ECO:0000256" key="2">
    <source>
        <dbReference type="ARBA" id="ARBA00004651"/>
    </source>
</evidence>
<keyword evidence="12" id="KW-0902">Two-component regulatory system</keyword>
<evidence type="ECO:0000256" key="7">
    <source>
        <dbReference type="ARBA" id="ARBA00022692"/>
    </source>
</evidence>
<dbReference type="InterPro" id="IPR011006">
    <property type="entry name" value="CheY-like_superfamily"/>
</dbReference>
<dbReference type="PROSITE" id="PS50113">
    <property type="entry name" value="PAC"/>
    <property type="match status" value="1"/>
</dbReference>
<evidence type="ECO:0000256" key="10">
    <source>
        <dbReference type="ARBA" id="ARBA00022840"/>
    </source>
</evidence>
<dbReference type="InterPro" id="IPR036641">
    <property type="entry name" value="HPT_dom_sf"/>
</dbReference>
<dbReference type="PRINTS" id="PR00344">
    <property type="entry name" value="BCTRLSENSOR"/>
</dbReference>
<evidence type="ECO:0000256" key="6">
    <source>
        <dbReference type="ARBA" id="ARBA00022679"/>
    </source>
</evidence>
<comment type="caution">
    <text evidence="21">The sequence shown here is derived from an EMBL/GenBank/DDBJ whole genome shotgun (WGS) entry which is preliminary data.</text>
</comment>
<dbReference type="InterPro" id="IPR001789">
    <property type="entry name" value="Sig_transdc_resp-reg_receiver"/>
</dbReference>
<dbReference type="FunFam" id="1.10.287.130:FF:000002">
    <property type="entry name" value="Two-component osmosensing histidine kinase"/>
    <property type="match status" value="1"/>
</dbReference>
<evidence type="ECO:0000256" key="4">
    <source>
        <dbReference type="ARBA" id="ARBA00022475"/>
    </source>
</evidence>
<keyword evidence="4" id="KW-1003">Cell membrane</keyword>